<dbReference type="Pfam" id="PF16739">
    <property type="entry name" value="CARD_2"/>
    <property type="match status" value="2"/>
</dbReference>
<proteinExistence type="inferred from homology"/>
<dbReference type="InterPro" id="IPR027417">
    <property type="entry name" value="P-loop_NTPase"/>
</dbReference>
<evidence type="ECO:0000256" key="16">
    <source>
        <dbReference type="ARBA" id="ARBA00022859"/>
    </source>
</evidence>
<comment type="catalytic activity">
    <reaction evidence="19">
        <text>ATP + H2O = ADP + phosphate + H(+)</text>
        <dbReference type="Rhea" id="RHEA:13065"/>
        <dbReference type="ChEBI" id="CHEBI:15377"/>
        <dbReference type="ChEBI" id="CHEBI:15378"/>
        <dbReference type="ChEBI" id="CHEBI:30616"/>
        <dbReference type="ChEBI" id="CHEBI:43474"/>
        <dbReference type="ChEBI" id="CHEBI:456216"/>
        <dbReference type="EC" id="3.6.4.13"/>
    </reaction>
    <physiologicalReaction direction="left-to-right" evidence="19">
        <dbReference type="Rhea" id="RHEA:13066"/>
    </physiologicalReaction>
</comment>
<dbReference type="Pfam" id="PF11648">
    <property type="entry name" value="RIG-I_C-RD"/>
    <property type="match status" value="1"/>
</dbReference>
<keyword evidence="11" id="KW-0378">Hydrolase</keyword>
<dbReference type="InterPro" id="IPR001650">
    <property type="entry name" value="Helicase_C-like"/>
</dbReference>
<dbReference type="GeneID" id="110084585"/>
<dbReference type="InterPro" id="IPR041204">
    <property type="entry name" value="RIG-I-like_C"/>
</dbReference>
<keyword evidence="24" id="KW-1185">Reference proteome</keyword>
<keyword evidence="25" id="KW-0675">Receptor</keyword>
<keyword evidence="5" id="KW-1017">Isopeptide bond</keyword>
<feature type="region of interest" description="Disordered" evidence="20">
    <location>
        <begin position="219"/>
        <end position="245"/>
    </location>
</feature>
<dbReference type="Proteomes" id="UP001652642">
    <property type="component" value="Chromosome 2"/>
</dbReference>
<dbReference type="InterPro" id="IPR051363">
    <property type="entry name" value="RLR_Helicase"/>
</dbReference>
<evidence type="ECO:0000313" key="25">
    <source>
        <dbReference type="RefSeq" id="XP_072848129.1"/>
    </source>
</evidence>
<dbReference type="PROSITE" id="PS51194">
    <property type="entry name" value="HELICASE_CTER"/>
    <property type="match status" value="1"/>
</dbReference>
<evidence type="ECO:0000256" key="20">
    <source>
        <dbReference type="SAM" id="MobiDB-lite"/>
    </source>
</evidence>
<dbReference type="InterPro" id="IPR014001">
    <property type="entry name" value="Helicase_ATP-bd"/>
</dbReference>
<dbReference type="SMART" id="SM00487">
    <property type="entry name" value="DEXDc"/>
    <property type="match status" value="1"/>
</dbReference>
<keyword evidence="6" id="KW-0597">Phosphoprotein</keyword>
<comment type="subcellular location">
    <subcellularLocation>
        <location evidence="1">Cytoplasm</location>
    </subcellularLocation>
</comment>
<protein>
    <recommendedName>
        <fullName evidence="3">RNA helicase</fullName>
        <ecNumber evidence="3">3.6.4.13</ecNumber>
    </recommendedName>
</protein>
<evidence type="ECO:0000256" key="11">
    <source>
        <dbReference type="ARBA" id="ARBA00022801"/>
    </source>
</evidence>
<keyword evidence="17" id="KW-0694">RNA-binding</keyword>
<keyword evidence="13" id="KW-0862">Zinc</keyword>
<name>A0ABM5FRV6_9SAUR</name>
<dbReference type="PANTHER" id="PTHR14074:SF16">
    <property type="entry name" value="ANTIVIRAL INNATE IMMUNE RESPONSE RECEPTOR RIG-I"/>
    <property type="match status" value="1"/>
</dbReference>
<evidence type="ECO:0000259" key="21">
    <source>
        <dbReference type="PROSITE" id="PS51192"/>
    </source>
</evidence>
<dbReference type="Pfam" id="PF00271">
    <property type="entry name" value="Helicase_C"/>
    <property type="match status" value="1"/>
</dbReference>
<dbReference type="InterPro" id="IPR011029">
    <property type="entry name" value="DEATH-like_dom_sf"/>
</dbReference>
<dbReference type="SUPFAM" id="SSF52540">
    <property type="entry name" value="P-loop containing nucleoside triphosphate hydrolases"/>
    <property type="match status" value="2"/>
</dbReference>
<keyword evidence="9" id="KW-0677">Repeat</keyword>
<evidence type="ECO:0000256" key="5">
    <source>
        <dbReference type="ARBA" id="ARBA00022499"/>
    </source>
</evidence>
<dbReference type="InterPro" id="IPR021673">
    <property type="entry name" value="RLR_CTR"/>
</dbReference>
<dbReference type="EC" id="3.6.4.13" evidence="3"/>
<keyword evidence="7" id="KW-0399">Innate immunity</keyword>
<dbReference type="Pfam" id="PF18119">
    <property type="entry name" value="RIG-I_C"/>
    <property type="match status" value="1"/>
</dbReference>
<dbReference type="Pfam" id="PF00270">
    <property type="entry name" value="DEAD"/>
    <property type="match status" value="1"/>
</dbReference>
<keyword evidence="18" id="KW-0051">Antiviral defense</keyword>
<dbReference type="Gene3D" id="2.170.150.30">
    <property type="entry name" value="RIG-I-like receptor, C-terminal regulatory domain"/>
    <property type="match status" value="1"/>
</dbReference>
<dbReference type="Gene3D" id="3.40.50.300">
    <property type="entry name" value="P-loop containing nucleotide triphosphate hydrolases"/>
    <property type="match status" value="2"/>
</dbReference>
<dbReference type="InterPro" id="IPR011545">
    <property type="entry name" value="DEAD/DEAH_box_helicase_dom"/>
</dbReference>
<dbReference type="CDD" id="cd15805">
    <property type="entry name" value="RIG-I_C"/>
    <property type="match status" value="1"/>
</dbReference>
<evidence type="ECO:0000256" key="14">
    <source>
        <dbReference type="ARBA" id="ARBA00022840"/>
    </source>
</evidence>
<gene>
    <name evidence="25" type="primary">RIGI</name>
</gene>
<keyword evidence="4" id="KW-0963">Cytoplasm</keyword>
<comment type="similarity">
    <text evidence="2">Belongs to the helicase family. RLR subfamily.</text>
</comment>
<dbReference type="CDD" id="cd12090">
    <property type="entry name" value="MDA5_ID"/>
    <property type="match status" value="1"/>
</dbReference>
<evidence type="ECO:0000259" key="23">
    <source>
        <dbReference type="PROSITE" id="PS51789"/>
    </source>
</evidence>
<dbReference type="PROSITE" id="PS51192">
    <property type="entry name" value="HELICASE_ATP_BIND_1"/>
    <property type="match status" value="1"/>
</dbReference>
<dbReference type="Gene3D" id="1.20.1320.30">
    <property type="match status" value="1"/>
</dbReference>
<keyword evidence="8" id="KW-0479">Metal-binding</keyword>
<keyword evidence="12" id="KW-0347">Helicase</keyword>
<sequence length="927" mass="106507">MTAEDKESLRRFGRYIHRTLNPVYILSYMKDWLSDETVENIQKLKETPSAAAELFLQSILELTSVGWFRGFLNALHAAGYTGLFHAIENWNFQLIEDLEPHRELLKRIEPSLLAIDPGQMLPHMKDCLLDEEWEEIHQAKVKDGKGASARKFLDCLYRSDKENWPKTFQMALEEAEYYNESKLWDLKQADDNSTDVPVTNGDEDHSVFDMKLQYYEEPETVDLSGSPSSPSASRPSVSVPKEAREYQKELAQPALNGKHTIICAPTGSGKTFVSIMICDHHLQNMPAGKKGKVVFLATKVPVYEQQKNVFQEYFKRKKYTVAGICGEVAADSPAAMIIEGNDITIMTPQILVNCLNDKTLSSLSLFTLMIFDECHNTTGNHPYNVLMSKYLDIKFEQPETPLPQIVGLTASLGVGNAKNLEETIEHICTISASLNAQVISTIRENLEELQGIVNMPQKSTRLVKKRPPNQFVSVLLHLMSETEALARKLYPIDNLSLISTRDFGTQKYEQWIVDVQKKCRLLELPDKEEEARICRALFVYTEHLRKYNDALIINEDARTCDALDYLKEFFDNNRSGGFDEIEQQLASKFEAKYLELYAASRDESNENPKLEDMTFILEEEYRLKPQTRTILFVKTRALVTALKNWIEESPQLRHLKPEALMGRGKRNQKTGMTLPNQKSVLDTFKSNGESKMLIATSVADEGVDIAQCNLVLLYEYTGNVIKMIQVRGRGRAKDSKCILVTSKKEQEENERYNIMKEAMMNKAIKEVQDWKEEVFAEKISSLQKKQKKLQDSKKKELQPKPLVGNRRLLCGKCKSPACDTDDIRVIEVSHHTVLGDYFRNRYVIKSHKRPICYGNFEKKSKIYCKECHHDWGILVKYRTLDDLPIIKIESFSVKDVATGRQSYFRKWKDVDFAMRDFDIEEMPEQDE</sequence>
<accession>A0ABM5FRV6</accession>
<dbReference type="RefSeq" id="XP_072848129.1">
    <property type="nucleotide sequence ID" value="XM_072992028.1"/>
</dbReference>
<evidence type="ECO:0000256" key="13">
    <source>
        <dbReference type="ARBA" id="ARBA00022833"/>
    </source>
</evidence>
<evidence type="ECO:0000256" key="9">
    <source>
        <dbReference type="ARBA" id="ARBA00022737"/>
    </source>
</evidence>
<evidence type="ECO:0000256" key="12">
    <source>
        <dbReference type="ARBA" id="ARBA00022806"/>
    </source>
</evidence>
<evidence type="ECO:0000256" key="7">
    <source>
        <dbReference type="ARBA" id="ARBA00022588"/>
    </source>
</evidence>
<evidence type="ECO:0000256" key="18">
    <source>
        <dbReference type="ARBA" id="ARBA00023118"/>
    </source>
</evidence>
<reference evidence="24" key="1">
    <citation type="submission" date="2025-05" db="UniProtKB">
        <authorList>
            <consortium name="RefSeq"/>
        </authorList>
    </citation>
    <scope>NUCLEOTIDE SEQUENCE [LARGE SCALE GENOMIC DNA]</scope>
</reference>
<evidence type="ECO:0000256" key="8">
    <source>
        <dbReference type="ARBA" id="ARBA00022723"/>
    </source>
</evidence>
<evidence type="ECO:0000256" key="10">
    <source>
        <dbReference type="ARBA" id="ARBA00022741"/>
    </source>
</evidence>
<dbReference type="SMART" id="SM00490">
    <property type="entry name" value="HELICc"/>
    <property type="match status" value="1"/>
</dbReference>
<feature type="compositionally biased region" description="Low complexity" evidence="20">
    <location>
        <begin position="224"/>
        <end position="240"/>
    </location>
</feature>
<reference evidence="25" key="2">
    <citation type="submission" date="2025-08" db="UniProtKB">
        <authorList>
            <consortium name="RefSeq"/>
        </authorList>
    </citation>
    <scope>IDENTIFICATION</scope>
</reference>
<keyword evidence="14" id="KW-0067">ATP-binding</keyword>
<feature type="domain" description="Helicase ATP-binding" evidence="21">
    <location>
        <begin position="251"/>
        <end position="430"/>
    </location>
</feature>
<evidence type="ECO:0000313" key="24">
    <source>
        <dbReference type="Proteomes" id="UP001652642"/>
    </source>
</evidence>
<evidence type="ECO:0000256" key="4">
    <source>
        <dbReference type="ARBA" id="ARBA00022490"/>
    </source>
</evidence>
<dbReference type="InterPro" id="IPR031964">
    <property type="entry name" value="CARD_dom"/>
</dbReference>
<feature type="domain" description="RLR CTR" evidence="23">
    <location>
        <begin position="792"/>
        <end position="924"/>
    </location>
</feature>
<evidence type="ECO:0000256" key="17">
    <source>
        <dbReference type="ARBA" id="ARBA00022884"/>
    </source>
</evidence>
<feature type="domain" description="Helicase C-terminal" evidence="22">
    <location>
        <begin position="609"/>
        <end position="775"/>
    </location>
</feature>
<dbReference type="PANTHER" id="PTHR14074">
    <property type="entry name" value="HELICASE WITH DEATH DOMAIN-RELATED"/>
    <property type="match status" value="1"/>
</dbReference>
<keyword evidence="16" id="KW-0391">Immunity</keyword>
<keyword evidence="15" id="KW-0832">Ubl conjugation</keyword>
<evidence type="ECO:0000256" key="6">
    <source>
        <dbReference type="ARBA" id="ARBA00022553"/>
    </source>
</evidence>
<evidence type="ECO:0000256" key="3">
    <source>
        <dbReference type="ARBA" id="ARBA00012552"/>
    </source>
</evidence>
<dbReference type="Gene3D" id="1.10.533.10">
    <property type="entry name" value="Death Domain, Fas"/>
    <property type="match status" value="2"/>
</dbReference>
<evidence type="ECO:0000259" key="22">
    <source>
        <dbReference type="PROSITE" id="PS51194"/>
    </source>
</evidence>
<evidence type="ECO:0000256" key="19">
    <source>
        <dbReference type="ARBA" id="ARBA00049390"/>
    </source>
</evidence>
<dbReference type="InterPro" id="IPR038557">
    <property type="entry name" value="RLR_C_sf"/>
</dbReference>
<dbReference type="PROSITE" id="PS51789">
    <property type="entry name" value="RLR_CTR"/>
    <property type="match status" value="1"/>
</dbReference>
<keyword evidence="10" id="KW-0547">Nucleotide-binding</keyword>
<evidence type="ECO:0000256" key="15">
    <source>
        <dbReference type="ARBA" id="ARBA00022843"/>
    </source>
</evidence>
<evidence type="ECO:0000256" key="1">
    <source>
        <dbReference type="ARBA" id="ARBA00004496"/>
    </source>
</evidence>
<organism evidence="24 25">
    <name type="scientific">Pogona vitticeps</name>
    <name type="common">central bearded dragon</name>
    <dbReference type="NCBI Taxonomy" id="103695"/>
    <lineage>
        <taxon>Eukaryota</taxon>
        <taxon>Metazoa</taxon>
        <taxon>Chordata</taxon>
        <taxon>Craniata</taxon>
        <taxon>Vertebrata</taxon>
        <taxon>Euteleostomi</taxon>
        <taxon>Lepidosauria</taxon>
        <taxon>Squamata</taxon>
        <taxon>Bifurcata</taxon>
        <taxon>Unidentata</taxon>
        <taxon>Episquamata</taxon>
        <taxon>Toxicofera</taxon>
        <taxon>Iguania</taxon>
        <taxon>Acrodonta</taxon>
        <taxon>Agamidae</taxon>
        <taxon>Amphibolurinae</taxon>
        <taxon>Pogona</taxon>
    </lineage>
</organism>
<evidence type="ECO:0000256" key="2">
    <source>
        <dbReference type="ARBA" id="ARBA00006866"/>
    </source>
</evidence>